<dbReference type="Proteomes" id="UP000297280">
    <property type="component" value="Unassembled WGS sequence"/>
</dbReference>
<evidence type="ECO:0000256" key="1">
    <source>
        <dbReference type="SAM" id="MobiDB-lite"/>
    </source>
</evidence>
<dbReference type="OrthoDB" id="3498397at2759"/>
<protein>
    <submittedName>
        <fullName evidence="2">Uncharacterized protein</fullName>
    </submittedName>
</protein>
<gene>
    <name evidence="2" type="ORF">BPOR_0025g00040</name>
</gene>
<feature type="compositionally biased region" description="Polar residues" evidence="1">
    <location>
        <begin position="1"/>
        <end position="12"/>
    </location>
</feature>
<evidence type="ECO:0000313" key="2">
    <source>
        <dbReference type="EMBL" id="TGO91510.1"/>
    </source>
</evidence>
<proteinExistence type="predicted"/>
<evidence type="ECO:0000313" key="3">
    <source>
        <dbReference type="Proteomes" id="UP000297280"/>
    </source>
</evidence>
<comment type="caution">
    <text evidence="2">The sequence shown here is derived from an EMBL/GenBank/DDBJ whole genome shotgun (WGS) entry which is preliminary data.</text>
</comment>
<feature type="compositionally biased region" description="Polar residues" evidence="1">
    <location>
        <begin position="38"/>
        <end position="53"/>
    </location>
</feature>
<sequence>MTSPNDTESASTPPKDETPSNLLSNLPHKPESAPPKLNDNTVPNTPDETQSLAQRIHQRVSYVRAIMNYLKQSDSVTEYEKQISHLEIHIESLEEHLIWFQELRRRMSSPGLRSECEERIACIEKFKDVLETGKKILCLTLRSKNLDSEIHRLLTEKKSTVGKIRQLKLKLDGFGLEGGNQ</sequence>
<keyword evidence="3" id="KW-1185">Reference proteome</keyword>
<feature type="region of interest" description="Disordered" evidence="1">
    <location>
        <begin position="1"/>
        <end position="53"/>
    </location>
</feature>
<reference evidence="2 3" key="1">
    <citation type="submission" date="2017-12" db="EMBL/GenBank/DDBJ databases">
        <title>Comparative genomics of Botrytis spp.</title>
        <authorList>
            <person name="Valero-Jimenez C.A."/>
            <person name="Tapia P."/>
            <person name="Veloso J."/>
            <person name="Silva-Moreno E."/>
            <person name="Staats M."/>
            <person name="Valdes J.H."/>
            <person name="Van Kan J.A.L."/>
        </authorList>
    </citation>
    <scope>NUCLEOTIDE SEQUENCE [LARGE SCALE GENOMIC DNA]</scope>
    <source>
        <strain evidence="2 3">MUCL3349</strain>
    </source>
</reference>
<dbReference type="EMBL" id="PQXO01000025">
    <property type="protein sequence ID" value="TGO91510.1"/>
    <property type="molecule type" value="Genomic_DNA"/>
</dbReference>
<dbReference type="AlphaFoldDB" id="A0A4Z1L3W8"/>
<accession>A0A4Z1L3W8</accession>
<name>A0A4Z1L3W8_9HELO</name>
<organism evidence="2 3">
    <name type="scientific">Botrytis porri</name>
    <dbReference type="NCBI Taxonomy" id="87229"/>
    <lineage>
        <taxon>Eukaryota</taxon>
        <taxon>Fungi</taxon>
        <taxon>Dikarya</taxon>
        <taxon>Ascomycota</taxon>
        <taxon>Pezizomycotina</taxon>
        <taxon>Leotiomycetes</taxon>
        <taxon>Helotiales</taxon>
        <taxon>Sclerotiniaceae</taxon>
        <taxon>Botrytis</taxon>
    </lineage>
</organism>